<evidence type="ECO:0000313" key="3">
    <source>
        <dbReference type="Proteomes" id="UP000887561"/>
    </source>
</evidence>
<keyword evidence="1" id="KW-0344">Guanine-nucleotide releasing factor</keyword>
<dbReference type="AlphaFoldDB" id="A0A915MQN9"/>
<accession>A0A915MQN9</accession>
<protein>
    <submittedName>
        <fullName evidence="4">MABP domain-containing protein</fullName>
    </submittedName>
</protein>
<organism evidence="3 4">
    <name type="scientific">Meloidogyne javanica</name>
    <name type="common">Root-knot nematode worm</name>
    <dbReference type="NCBI Taxonomy" id="6303"/>
    <lineage>
        <taxon>Eukaryota</taxon>
        <taxon>Metazoa</taxon>
        <taxon>Ecdysozoa</taxon>
        <taxon>Nematoda</taxon>
        <taxon>Chromadorea</taxon>
        <taxon>Rhabditida</taxon>
        <taxon>Tylenchina</taxon>
        <taxon>Tylenchomorpha</taxon>
        <taxon>Tylenchoidea</taxon>
        <taxon>Meloidogynidae</taxon>
        <taxon>Meloidogyninae</taxon>
        <taxon>Meloidogyne</taxon>
        <taxon>Meloidogyne incognita group</taxon>
    </lineage>
</organism>
<name>A0A915MQN9_MELJA</name>
<evidence type="ECO:0000259" key="2">
    <source>
        <dbReference type="PROSITE" id="PS51498"/>
    </source>
</evidence>
<reference evidence="4" key="1">
    <citation type="submission" date="2022-11" db="UniProtKB">
        <authorList>
            <consortium name="WormBaseParasite"/>
        </authorList>
    </citation>
    <scope>IDENTIFICATION</scope>
</reference>
<dbReference type="PANTHER" id="PTHR12296:SF30">
    <property type="entry name" value="DENN DOMAIN-CONTAINING PROTEIN CRAG"/>
    <property type="match status" value="1"/>
</dbReference>
<sequence length="108" mass="11635">FIVAGLNDKENCDEFPAHSSDGKLNNGEAKAPITDICVVISSAGETTPVDFERIETTPSGYLANLNHGSIRSTACFVCFKRGYHKPPLIDLGILDESRGEKPCSVSCF</sequence>
<dbReference type="WBParaSite" id="scaffold49431_cov305.g24959">
    <property type="protein sequence ID" value="scaffold49431_cov305.g24959"/>
    <property type="gene ID" value="scaffold49431_cov305.g24959"/>
</dbReference>
<dbReference type="GO" id="GO:0032483">
    <property type="term" value="P:regulation of Rab protein signal transduction"/>
    <property type="evidence" value="ECO:0007669"/>
    <property type="project" value="TreeGrafter"/>
</dbReference>
<dbReference type="GO" id="GO:0031410">
    <property type="term" value="C:cytoplasmic vesicle"/>
    <property type="evidence" value="ECO:0007669"/>
    <property type="project" value="TreeGrafter"/>
</dbReference>
<dbReference type="InterPro" id="IPR023341">
    <property type="entry name" value="MABP"/>
</dbReference>
<dbReference type="Proteomes" id="UP000887561">
    <property type="component" value="Unplaced"/>
</dbReference>
<proteinExistence type="predicted"/>
<dbReference type="GO" id="GO:0005085">
    <property type="term" value="F:guanyl-nucleotide exchange factor activity"/>
    <property type="evidence" value="ECO:0007669"/>
    <property type="project" value="UniProtKB-KW"/>
</dbReference>
<evidence type="ECO:0000256" key="1">
    <source>
        <dbReference type="ARBA" id="ARBA00022658"/>
    </source>
</evidence>
<dbReference type="PROSITE" id="PS51498">
    <property type="entry name" value="MABP"/>
    <property type="match status" value="1"/>
</dbReference>
<dbReference type="InterPro" id="IPR051696">
    <property type="entry name" value="DENN_Domain_GEFs"/>
</dbReference>
<keyword evidence="3" id="KW-1185">Reference proteome</keyword>
<dbReference type="Gene3D" id="2.100.10.50">
    <property type="match status" value="1"/>
</dbReference>
<dbReference type="PANTHER" id="PTHR12296">
    <property type="entry name" value="DENN DOMAIN-CONTAINING PROTEIN 4"/>
    <property type="match status" value="1"/>
</dbReference>
<evidence type="ECO:0000313" key="4">
    <source>
        <dbReference type="WBParaSite" id="scaffold49431_cov305.g24959"/>
    </source>
</evidence>
<feature type="domain" description="MABP" evidence="2">
    <location>
        <begin position="30"/>
        <end position="108"/>
    </location>
</feature>